<dbReference type="InterPro" id="IPR005135">
    <property type="entry name" value="Endo/exonuclease/phosphatase"/>
</dbReference>
<dbReference type="EMBL" id="QGNW01000004">
    <property type="protein sequence ID" value="RVX22156.1"/>
    <property type="molecule type" value="Genomic_DNA"/>
</dbReference>
<dbReference type="Proteomes" id="UP000288805">
    <property type="component" value="Unassembled WGS sequence"/>
</dbReference>
<dbReference type="PANTHER" id="PTHR33116">
    <property type="entry name" value="REVERSE TRANSCRIPTASE ZINC-BINDING DOMAIN-CONTAINING PROTEIN-RELATED-RELATED"/>
    <property type="match status" value="1"/>
</dbReference>
<dbReference type="AlphaFoldDB" id="A0A438KLS8"/>
<dbReference type="Pfam" id="PF13966">
    <property type="entry name" value="zf-RVT"/>
    <property type="match status" value="1"/>
</dbReference>
<evidence type="ECO:0000313" key="5">
    <source>
        <dbReference type="Proteomes" id="UP000288805"/>
    </source>
</evidence>
<dbReference type="GO" id="GO:0003677">
    <property type="term" value="F:DNA binding"/>
    <property type="evidence" value="ECO:0007669"/>
    <property type="project" value="InterPro"/>
</dbReference>
<dbReference type="PANTHER" id="PTHR33116:SF78">
    <property type="entry name" value="OS12G0587133 PROTEIN"/>
    <property type="match status" value="1"/>
</dbReference>
<gene>
    <name evidence="4" type="primary">VvCHDp000001_256</name>
    <name evidence="4" type="ORF">CK203_001438</name>
</gene>
<protein>
    <submittedName>
        <fullName evidence="4">Putative ribonuclease H protein</fullName>
    </submittedName>
</protein>
<accession>A0A438KLS8</accession>
<evidence type="ECO:0000259" key="2">
    <source>
        <dbReference type="Pfam" id="PF03372"/>
    </source>
</evidence>
<dbReference type="InterPro" id="IPR036691">
    <property type="entry name" value="Endo/exonu/phosph_ase_sf"/>
</dbReference>
<dbReference type="SUPFAM" id="SSF56219">
    <property type="entry name" value="DNase I-like"/>
    <property type="match status" value="1"/>
</dbReference>
<dbReference type="InterPro" id="IPR020847">
    <property type="entry name" value="AP_endonuclease_F1_BS"/>
</dbReference>
<evidence type="ECO:0000259" key="1">
    <source>
        <dbReference type="Pfam" id="PF00078"/>
    </source>
</evidence>
<dbReference type="GO" id="GO:0004519">
    <property type="term" value="F:endonuclease activity"/>
    <property type="evidence" value="ECO:0007669"/>
    <property type="project" value="InterPro"/>
</dbReference>
<feature type="domain" description="Endonuclease/exonuclease/phosphatase" evidence="2">
    <location>
        <begin position="6"/>
        <end position="227"/>
    </location>
</feature>
<dbReference type="InterPro" id="IPR000477">
    <property type="entry name" value="RT_dom"/>
</dbReference>
<dbReference type="InterPro" id="IPR026960">
    <property type="entry name" value="RVT-Znf"/>
</dbReference>
<dbReference type="Pfam" id="PF00078">
    <property type="entry name" value="RVT_1"/>
    <property type="match status" value="1"/>
</dbReference>
<dbReference type="Gene3D" id="3.60.10.10">
    <property type="entry name" value="Endonuclease/exonuclease/phosphatase"/>
    <property type="match status" value="1"/>
</dbReference>
<sequence>MKIKIISWNIRGANDKDKRKVIKALIRSQRADLVCLQETKIQDISKGIVHSLGVGRFLGWGAMSARGATGGVVVFWDNRVLELMGMEVGFFSISCRFKNCEDGFLWTFTGVYGPTMKRYRELFWEELGAIRGLWSDPWCIGRDFNVVRFPSKRSREGRLTGSMRRFSEVIEELALKDLPLHGGLFTWSGGLNGLSRSRLDRFLILEDWENHFSGAIQCSLPRPVSDHFPILLNGGGTRRGPIPFRFENMWLKEEGFKELLKGWWQGFNYSGSYSFILTEKLKALKIKLKEWNSEVFGKVGVNKGSALDKVSYWDNQEQLRALNEQELEARKEAREEFKKWALMEETSWRQKSREIWLKEGDKNTGFFHKMANSNRRRNCLKKIKVNGTWLSEDHDIQRGVVRAFKDLLSDPRGWRPYCNNIEFDSIRVEEAARLEESFSMDEVFLALLDLNGSLNTTFLVLIPKKCGAEDLSDFRPISLVGGLYKLLAKVLANRLKKVVGKVVSSSQNAFVEGRQILDVALIANEGVKARRPLSPYLFVLGMEVLSNLINRAVRGGFLSSCRIGGREGVRNQVTHLLFADDTLVFCDDSQEQLTFLSWLLMWFEAISGLRINLNKSEILPVGRVENVELLAAELGCKVGSLPSTYLGLPMGASHKSVKVWDEVEERMRKKLALWKRQFISKGGRITLIRRGALEKRPHLVKWVVVCTHKKMGGLGIRNLSILNRALLCKWSWRFAVERDSYWKLIISTKYGIERGGWSTRGAREGHGVGLWKEISKEGLLLLNNVSFSVGDGKRVRFWKDIWCGNTPLCEAFPSLFDLAGSKDAWVADYWDPMGEEGGWTPHFVRPFNDWEVERLLSSIQGKRLDVDGEDRMPWKGTKNEIFTVKSLYKSLAHSCAISFPSNIIWSPYVPTNVSFFAWEASWEKVLTQDQLKRRGWILANICCLCCVEEETINHILVHCFKTKILWDLVFSLFGVNWVLLFSVRDTLLSWPKTQRVTSRPLSRHFSGFGSCFLHLRKATFSEKHLDPICFEDAISTADVGIGCPPASTVLAISNSRDHFCSENQRF</sequence>
<organism evidence="4 5">
    <name type="scientific">Vitis vinifera</name>
    <name type="common">Grape</name>
    <dbReference type="NCBI Taxonomy" id="29760"/>
    <lineage>
        <taxon>Eukaryota</taxon>
        <taxon>Viridiplantae</taxon>
        <taxon>Streptophyta</taxon>
        <taxon>Embryophyta</taxon>
        <taxon>Tracheophyta</taxon>
        <taxon>Spermatophyta</taxon>
        <taxon>Magnoliopsida</taxon>
        <taxon>eudicotyledons</taxon>
        <taxon>Gunneridae</taxon>
        <taxon>Pentapetalae</taxon>
        <taxon>rosids</taxon>
        <taxon>Vitales</taxon>
        <taxon>Vitaceae</taxon>
        <taxon>Viteae</taxon>
        <taxon>Vitis</taxon>
    </lineage>
</organism>
<comment type="caution">
    <text evidence="4">The sequence shown here is derived from an EMBL/GenBank/DDBJ whole genome shotgun (WGS) entry which is preliminary data.</text>
</comment>
<dbReference type="InterPro" id="IPR043502">
    <property type="entry name" value="DNA/RNA_pol_sf"/>
</dbReference>
<feature type="domain" description="Reverse transcriptase" evidence="1">
    <location>
        <begin position="532"/>
        <end position="647"/>
    </location>
</feature>
<evidence type="ECO:0000313" key="4">
    <source>
        <dbReference type="EMBL" id="RVX22156.1"/>
    </source>
</evidence>
<dbReference type="GO" id="GO:0006281">
    <property type="term" value="P:DNA repair"/>
    <property type="evidence" value="ECO:0007669"/>
    <property type="project" value="InterPro"/>
</dbReference>
<dbReference type="Pfam" id="PF03372">
    <property type="entry name" value="Exo_endo_phos"/>
    <property type="match status" value="1"/>
</dbReference>
<reference evidence="4 5" key="1">
    <citation type="journal article" date="2018" name="PLoS Genet.">
        <title>Population sequencing reveals clonal diversity and ancestral inbreeding in the grapevine cultivar Chardonnay.</title>
        <authorList>
            <person name="Roach M.J."/>
            <person name="Johnson D.L."/>
            <person name="Bohlmann J."/>
            <person name="van Vuuren H.J."/>
            <person name="Jones S.J."/>
            <person name="Pretorius I.S."/>
            <person name="Schmidt S.A."/>
            <person name="Borneman A.R."/>
        </authorList>
    </citation>
    <scope>NUCLEOTIDE SEQUENCE [LARGE SCALE GENOMIC DNA]</scope>
    <source>
        <strain evidence="5">cv. Chardonnay</strain>
        <tissue evidence="4">Leaf</tissue>
    </source>
</reference>
<name>A0A438KLS8_VITVI</name>
<dbReference type="SUPFAM" id="SSF56672">
    <property type="entry name" value="DNA/RNA polymerases"/>
    <property type="match status" value="1"/>
</dbReference>
<dbReference type="PROSITE" id="PS00726">
    <property type="entry name" value="AP_NUCLEASE_F1_1"/>
    <property type="match status" value="1"/>
</dbReference>
<evidence type="ECO:0000259" key="3">
    <source>
        <dbReference type="Pfam" id="PF13966"/>
    </source>
</evidence>
<dbReference type="CDD" id="cd01650">
    <property type="entry name" value="RT_nLTR_like"/>
    <property type="match status" value="1"/>
</dbReference>
<feature type="domain" description="Reverse transcriptase zinc-binding" evidence="3">
    <location>
        <begin position="882"/>
        <end position="966"/>
    </location>
</feature>
<proteinExistence type="predicted"/>